<feature type="transmembrane region" description="Helical" evidence="6">
    <location>
        <begin position="327"/>
        <end position="352"/>
    </location>
</feature>
<dbReference type="EMBL" id="CAUYUJ010016059">
    <property type="protein sequence ID" value="CAK0861336.1"/>
    <property type="molecule type" value="Genomic_DNA"/>
</dbReference>
<comment type="caution">
    <text evidence="8">The sequence shown here is derived from an EMBL/GenBank/DDBJ whole genome shotgun (WGS) entry which is preliminary data.</text>
</comment>
<feature type="compositionally biased region" description="Polar residues" evidence="5">
    <location>
        <begin position="232"/>
        <end position="241"/>
    </location>
</feature>
<feature type="region of interest" description="Disordered" evidence="5">
    <location>
        <begin position="1"/>
        <end position="21"/>
    </location>
</feature>
<organism evidence="8 9">
    <name type="scientific">Prorocentrum cordatum</name>
    <dbReference type="NCBI Taxonomy" id="2364126"/>
    <lineage>
        <taxon>Eukaryota</taxon>
        <taxon>Sar</taxon>
        <taxon>Alveolata</taxon>
        <taxon>Dinophyceae</taxon>
        <taxon>Prorocentrales</taxon>
        <taxon>Prorocentraceae</taxon>
        <taxon>Prorocentrum</taxon>
    </lineage>
</organism>
<dbReference type="Pfam" id="PF00520">
    <property type="entry name" value="Ion_trans"/>
    <property type="match status" value="1"/>
</dbReference>
<keyword evidence="3 6" id="KW-1133">Transmembrane helix</keyword>
<evidence type="ECO:0000256" key="4">
    <source>
        <dbReference type="ARBA" id="ARBA00023136"/>
    </source>
</evidence>
<evidence type="ECO:0000256" key="2">
    <source>
        <dbReference type="ARBA" id="ARBA00022692"/>
    </source>
</evidence>
<sequence length="371" mass="39496">MLEVPADGNDEEDQCPVQSVGASRLRAAVGRAELPWPGREAPRDVFRDTRLKWDLGGTRRAARQVRRAAAAGVEARLQQLRHLVDGDASASRPGGSSRPNTGQSGPSSSPRRQPAPAPATSGAGGSSWATARERQLLAGGPPLAPCGPGPARSGGPLAGRGQRRRARPAAWRVRGGRLGLWPERLAGRAGQGRQGSGDCESASPGGDGERDRQRGSQASSQRAAAAGALRPSTRSSRTSAGTDGGTEAEPSASWRLRSKFDGLVRKSSRDLRASVPEPERCSLASWVNSSYFTVTIACVVIASTLTIGIEAQLLSSLSREGSSSEKVLIAMATTNYVITFLFMLEMAARIYVYRLDFFVHERMWNCFDFLG</sequence>
<dbReference type="Proteomes" id="UP001189429">
    <property type="component" value="Unassembled WGS sequence"/>
</dbReference>
<feature type="region of interest" description="Disordered" evidence="5">
    <location>
        <begin position="86"/>
        <end position="251"/>
    </location>
</feature>
<feature type="transmembrane region" description="Helical" evidence="6">
    <location>
        <begin position="291"/>
        <end position="315"/>
    </location>
</feature>
<dbReference type="InterPro" id="IPR005821">
    <property type="entry name" value="Ion_trans_dom"/>
</dbReference>
<dbReference type="InterPro" id="IPR027359">
    <property type="entry name" value="Volt_channel_dom_sf"/>
</dbReference>
<comment type="subcellular location">
    <subcellularLocation>
        <location evidence="1">Membrane</location>
        <topology evidence="1">Multi-pass membrane protein</topology>
    </subcellularLocation>
</comment>
<evidence type="ECO:0000313" key="8">
    <source>
        <dbReference type="EMBL" id="CAK0861336.1"/>
    </source>
</evidence>
<dbReference type="Gene3D" id="1.20.120.350">
    <property type="entry name" value="Voltage-gated potassium channels. Chain C"/>
    <property type="match status" value="1"/>
</dbReference>
<keyword evidence="4 6" id="KW-0472">Membrane</keyword>
<protein>
    <recommendedName>
        <fullName evidence="7">Ion transport domain-containing protein</fullName>
    </recommendedName>
</protein>
<keyword evidence="2 6" id="KW-0812">Transmembrane</keyword>
<reference evidence="8" key="1">
    <citation type="submission" date="2023-10" db="EMBL/GenBank/DDBJ databases">
        <authorList>
            <person name="Chen Y."/>
            <person name="Shah S."/>
            <person name="Dougan E. K."/>
            <person name="Thang M."/>
            <person name="Chan C."/>
        </authorList>
    </citation>
    <scope>NUCLEOTIDE SEQUENCE [LARGE SCALE GENOMIC DNA]</scope>
</reference>
<evidence type="ECO:0000256" key="6">
    <source>
        <dbReference type="SAM" id="Phobius"/>
    </source>
</evidence>
<evidence type="ECO:0000259" key="7">
    <source>
        <dbReference type="Pfam" id="PF00520"/>
    </source>
</evidence>
<keyword evidence="9" id="KW-1185">Reference proteome</keyword>
<feature type="compositionally biased region" description="Low complexity" evidence="5">
    <location>
        <begin position="101"/>
        <end position="141"/>
    </location>
</feature>
<gene>
    <name evidence="8" type="ORF">PCOR1329_LOCUS50039</name>
</gene>
<evidence type="ECO:0000313" key="9">
    <source>
        <dbReference type="Proteomes" id="UP001189429"/>
    </source>
</evidence>
<feature type="domain" description="Ion transport" evidence="7">
    <location>
        <begin position="290"/>
        <end position="370"/>
    </location>
</feature>
<dbReference type="SUPFAM" id="SSF81324">
    <property type="entry name" value="Voltage-gated potassium channels"/>
    <property type="match status" value="1"/>
</dbReference>
<evidence type="ECO:0000256" key="5">
    <source>
        <dbReference type="SAM" id="MobiDB-lite"/>
    </source>
</evidence>
<evidence type="ECO:0000256" key="3">
    <source>
        <dbReference type="ARBA" id="ARBA00022989"/>
    </source>
</evidence>
<proteinExistence type="predicted"/>
<evidence type="ECO:0000256" key="1">
    <source>
        <dbReference type="ARBA" id="ARBA00004141"/>
    </source>
</evidence>
<accession>A0ABN9UN36</accession>
<name>A0ABN9UN36_9DINO</name>
<feature type="compositionally biased region" description="Low complexity" evidence="5">
    <location>
        <begin position="215"/>
        <end position="228"/>
    </location>
</feature>